<feature type="compositionally biased region" description="Polar residues" evidence="7">
    <location>
        <begin position="148"/>
        <end position="157"/>
    </location>
</feature>
<evidence type="ECO:0000313" key="10">
    <source>
        <dbReference type="Proteomes" id="UP000007266"/>
    </source>
</evidence>
<dbReference type="GO" id="GO:0003677">
    <property type="term" value="F:DNA binding"/>
    <property type="evidence" value="ECO:0007669"/>
    <property type="project" value="UniProtKB-UniRule"/>
</dbReference>
<gene>
    <name evidence="9" type="primary">AUGUSTUS-3.0.2_15928</name>
    <name evidence="9" type="ORF">TcasGA2_TC015928</name>
</gene>
<evidence type="ECO:0000256" key="5">
    <source>
        <dbReference type="PROSITE-ProRule" id="PRU00108"/>
    </source>
</evidence>
<keyword evidence="3 5" id="KW-0371">Homeobox</keyword>
<evidence type="ECO:0000256" key="4">
    <source>
        <dbReference type="ARBA" id="ARBA00023242"/>
    </source>
</evidence>
<dbReference type="PANTHER" id="PTHR24333">
    <property type="entry name" value="HOMEO BOX HB9 LIKE A-RELATED"/>
    <property type="match status" value="1"/>
</dbReference>
<organism evidence="9 10">
    <name type="scientific">Tribolium castaneum</name>
    <name type="common">Red flour beetle</name>
    <dbReference type="NCBI Taxonomy" id="7070"/>
    <lineage>
        <taxon>Eukaryota</taxon>
        <taxon>Metazoa</taxon>
        <taxon>Ecdysozoa</taxon>
        <taxon>Arthropoda</taxon>
        <taxon>Hexapoda</taxon>
        <taxon>Insecta</taxon>
        <taxon>Pterygota</taxon>
        <taxon>Neoptera</taxon>
        <taxon>Endopterygota</taxon>
        <taxon>Coleoptera</taxon>
        <taxon>Polyphaga</taxon>
        <taxon>Cucujiformia</taxon>
        <taxon>Tenebrionidae</taxon>
        <taxon>Tenebrionidae incertae sedis</taxon>
        <taxon>Tribolium</taxon>
    </lineage>
</organism>
<evidence type="ECO:0000256" key="3">
    <source>
        <dbReference type="ARBA" id="ARBA00023155"/>
    </source>
</evidence>
<dbReference type="PROSITE" id="PS00027">
    <property type="entry name" value="HOMEOBOX_1"/>
    <property type="match status" value="1"/>
</dbReference>
<reference evidence="9 10" key="1">
    <citation type="journal article" date="2008" name="Nature">
        <title>The genome of the model beetle and pest Tribolium castaneum.</title>
        <authorList>
            <consortium name="Tribolium Genome Sequencing Consortium"/>
            <person name="Richards S."/>
            <person name="Gibbs R.A."/>
            <person name="Weinstock G.M."/>
            <person name="Brown S.J."/>
            <person name="Denell R."/>
            <person name="Beeman R.W."/>
            <person name="Gibbs R."/>
            <person name="Beeman R.W."/>
            <person name="Brown S.J."/>
            <person name="Bucher G."/>
            <person name="Friedrich M."/>
            <person name="Grimmelikhuijzen C.J."/>
            <person name="Klingler M."/>
            <person name="Lorenzen M."/>
            <person name="Richards S."/>
            <person name="Roth S."/>
            <person name="Schroder R."/>
            <person name="Tautz D."/>
            <person name="Zdobnov E.M."/>
            <person name="Muzny D."/>
            <person name="Gibbs R.A."/>
            <person name="Weinstock G.M."/>
            <person name="Attaway T."/>
            <person name="Bell S."/>
            <person name="Buhay C.J."/>
            <person name="Chandrabose M.N."/>
            <person name="Chavez D."/>
            <person name="Clerk-Blankenburg K.P."/>
            <person name="Cree A."/>
            <person name="Dao M."/>
            <person name="Davis C."/>
            <person name="Chacko J."/>
            <person name="Dinh H."/>
            <person name="Dugan-Rocha S."/>
            <person name="Fowler G."/>
            <person name="Garner T.T."/>
            <person name="Garnes J."/>
            <person name="Gnirke A."/>
            <person name="Hawes A."/>
            <person name="Hernandez J."/>
            <person name="Hines S."/>
            <person name="Holder M."/>
            <person name="Hume J."/>
            <person name="Jhangiani S.N."/>
            <person name="Joshi V."/>
            <person name="Khan Z.M."/>
            <person name="Jackson L."/>
            <person name="Kovar C."/>
            <person name="Kowis A."/>
            <person name="Lee S."/>
            <person name="Lewis L.R."/>
            <person name="Margolis J."/>
            <person name="Morgan M."/>
            <person name="Nazareth L.V."/>
            <person name="Nguyen N."/>
            <person name="Okwuonu G."/>
            <person name="Parker D."/>
            <person name="Richards S."/>
            <person name="Ruiz S.J."/>
            <person name="Santibanez J."/>
            <person name="Savard J."/>
            <person name="Scherer S.E."/>
            <person name="Schneider B."/>
            <person name="Sodergren E."/>
            <person name="Tautz D."/>
            <person name="Vattahil S."/>
            <person name="Villasana D."/>
            <person name="White C.S."/>
            <person name="Wright R."/>
            <person name="Park Y."/>
            <person name="Beeman R.W."/>
            <person name="Lord J."/>
            <person name="Oppert B."/>
            <person name="Lorenzen M."/>
            <person name="Brown S."/>
            <person name="Wang L."/>
            <person name="Savard J."/>
            <person name="Tautz D."/>
            <person name="Richards S."/>
            <person name="Weinstock G."/>
            <person name="Gibbs R.A."/>
            <person name="Liu Y."/>
            <person name="Worley K."/>
            <person name="Weinstock G."/>
            <person name="Elsik C.G."/>
            <person name="Reese J.T."/>
            <person name="Elhaik E."/>
            <person name="Landan G."/>
            <person name="Graur D."/>
            <person name="Arensburger P."/>
            <person name="Atkinson P."/>
            <person name="Beeman R.W."/>
            <person name="Beidler J."/>
            <person name="Brown S.J."/>
            <person name="Demuth J.P."/>
            <person name="Drury D.W."/>
            <person name="Du Y.Z."/>
            <person name="Fujiwara H."/>
            <person name="Lorenzen M."/>
            <person name="Maselli V."/>
            <person name="Osanai M."/>
            <person name="Park Y."/>
            <person name="Robertson H.M."/>
            <person name="Tu Z."/>
            <person name="Wang J.J."/>
            <person name="Wang S."/>
            <person name="Richards S."/>
            <person name="Song H."/>
            <person name="Zhang L."/>
            <person name="Sodergren E."/>
            <person name="Werner D."/>
            <person name="Stanke M."/>
            <person name="Morgenstern B."/>
            <person name="Solovyev V."/>
            <person name="Kosarev P."/>
            <person name="Brown G."/>
            <person name="Chen H.C."/>
            <person name="Ermolaeva O."/>
            <person name="Hlavina W."/>
            <person name="Kapustin Y."/>
            <person name="Kiryutin B."/>
            <person name="Kitts P."/>
            <person name="Maglott D."/>
            <person name="Pruitt K."/>
            <person name="Sapojnikov V."/>
            <person name="Souvorov A."/>
            <person name="Mackey A.J."/>
            <person name="Waterhouse R.M."/>
            <person name="Wyder S."/>
            <person name="Zdobnov E.M."/>
            <person name="Zdobnov E.M."/>
            <person name="Wyder S."/>
            <person name="Kriventseva E.V."/>
            <person name="Kadowaki T."/>
            <person name="Bork P."/>
            <person name="Aranda M."/>
            <person name="Bao R."/>
            <person name="Beermann A."/>
            <person name="Berns N."/>
            <person name="Bolognesi R."/>
            <person name="Bonneton F."/>
            <person name="Bopp D."/>
            <person name="Brown S.J."/>
            <person name="Bucher G."/>
            <person name="Butts T."/>
            <person name="Chaumot A."/>
            <person name="Denell R.E."/>
            <person name="Ferrier D.E."/>
            <person name="Friedrich M."/>
            <person name="Gordon C.M."/>
            <person name="Jindra M."/>
            <person name="Klingler M."/>
            <person name="Lan Q."/>
            <person name="Lattorff H.M."/>
            <person name="Laudet V."/>
            <person name="von Levetsow C."/>
            <person name="Liu Z."/>
            <person name="Lutz R."/>
            <person name="Lynch J.A."/>
            <person name="da Fonseca R.N."/>
            <person name="Posnien N."/>
            <person name="Reuter R."/>
            <person name="Roth S."/>
            <person name="Savard J."/>
            <person name="Schinko J.B."/>
            <person name="Schmitt C."/>
            <person name="Schoppmeier M."/>
            <person name="Schroder R."/>
            <person name="Shippy T.D."/>
            <person name="Simonnet F."/>
            <person name="Marques-Souza H."/>
            <person name="Tautz D."/>
            <person name="Tomoyasu Y."/>
            <person name="Trauner J."/>
            <person name="Van der Zee M."/>
            <person name="Vervoort M."/>
            <person name="Wittkopp N."/>
            <person name="Wimmer E.A."/>
            <person name="Yang X."/>
            <person name="Jones A.K."/>
            <person name="Sattelle D.B."/>
            <person name="Ebert P.R."/>
            <person name="Nelson D."/>
            <person name="Scott J.G."/>
            <person name="Beeman R.W."/>
            <person name="Muthukrishnan S."/>
            <person name="Kramer K.J."/>
            <person name="Arakane Y."/>
            <person name="Beeman R.W."/>
            <person name="Zhu Q."/>
            <person name="Hogenkamp D."/>
            <person name="Dixit R."/>
            <person name="Oppert B."/>
            <person name="Jiang H."/>
            <person name="Zou Z."/>
            <person name="Marshall J."/>
            <person name="Elpidina E."/>
            <person name="Vinokurov K."/>
            <person name="Oppert C."/>
            <person name="Zou Z."/>
            <person name="Evans J."/>
            <person name="Lu Z."/>
            <person name="Zhao P."/>
            <person name="Sumathipala N."/>
            <person name="Altincicek B."/>
            <person name="Vilcinskas A."/>
            <person name="Williams M."/>
            <person name="Hultmark D."/>
            <person name="Hetru C."/>
            <person name="Jiang H."/>
            <person name="Grimmelikhuijzen C.J."/>
            <person name="Hauser F."/>
            <person name="Cazzamali G."/>
            <person name="Williamson M."/>
            <person name="Park Y."/>
            <person name="Li B."/>
            <person name="Tanaka Y."/>
            <person name="Predel R."/>
            <person name="Neupert S."/>
            <person name="Schachtner J."/>
            <person name="Verleyen P."/>
            <person name="Raible F."/>
            <person name="Bork P."/>
            <person name="Friedrich M."/>
            <person name="Walden K.K."/>
            <person name="Robertson H.M."/>
            <person name="Angeli S."/>
            <person name="Foret S."/>
            <person name="Bucher G."/>
            <person name="Schuetz S."/>
            <person name="Maleszka R."/>
            <person name="Wimmer E.A."/>
            <person name="Beeman R.W."/>
            <person name="Lorenzen M."/>
            <person name="Tomoyasu Y."/>
            <person name="Miller S.C."/>
            <person name="Grossmann D."/>
            <person name="Bucher G."/>
        </authorList>
    </citation>
    <scope>NUCLEOTIDE SEQUENCE [LARGE SCALE GENOMIC DNA]</scope>
    <source>
        <strain evidence="9 10">Georgia GA2</strain>
    </source>
</reference>
<keyword evidence="10" id="KW-1185">Reference proteome</keyword>
<dbReference type="SMART" id="SM00389">
    <property type="entry name" value="HOX"/>
    <property type="match status" value="1"/>
</dbReference>
<comment type="subcellular location">
    <subcellularLocation>
        <location evidence="1 5 6">Nucleus</location>
    </subcellularLocation>
</comment>
<evidence type="ECO:0000256" key="6">
    <source>
        <dbReference type="RuleBase" id="RU000682"/>
    </source>
</evidence>
<dbReference type="Proteomes" id="UP000007266">
    <property type="component" value="Linkage group 7"/>
</dbReference>
<dbReference type="GO" id="GO:0000981">
    <property type="term" value="F:DNA-binding transcription factor activity, RNA polymerase II-specific"/>
    <property type="evidence" value="ECO:0007669"/>
    <property type="project" value="InterPro"/>
</dbReference>
<proteinExistence type="predicted"/>
<dbReference type="Pfam" id="PF00046">
    <property type="entry name" value="Homeodomain"/>
    <property type="match status" value="1"/>
</dbReference>
<reference evidence="9 10" key="2">
    <citation type="journal article" date="2010" name="Nucleic Acids Res.">
        <title>BeetleBase in 2010: revisions to provide comprehensive genomic information for Tribolium castaneum.</title>
        <authorList>
            <person name="Kim H.S."/>
            <person name="Murphy T."/>
            <person name="Xia J."/>
            <person name="Caragea D."/>
            <person name="Park Y."/>
            <person name="Beeman R.W."/>
            <person name="Lorenzen M.D."/>
            <person name="Butcher S."/>
            <person name="Manak J.R."/>
            <person name="Brown S.J."/>
        </authorList>
    </citation>
    <scope>GENOME REANNOTATION</scope>
    <source>
        <strain evidence="9 10">Georgia GA2</strain>
    </source>
</reference>
<keyword evidence="2 5" id="KW-0238">DNA-binding</keyword>
<dbReference type="PANTHER" id="PTHR24333:SF5">
    <property type="entry name" value="VENT HOMEOBOX"/>
    <property type="match status" value="1"/>
</dbReference>
<keyword evidence="4 5" id="KW-0539">Nucleus</keyword>
<dbReference type="EMBL" id="KQ971352">
    <property type="protein sequence ID" value="EFA07332.1"/>
    <property type="molecule type" value="Genomic_DNA"/>
</dbReference>
<name>D6WTU3_TRICA</name>
<evidence type="ECO:0000256" key="7">
    <source>
        <dbReference type="SAM" id="MobiDB-lite"/>
    </source>
</evidence>
<evidence type="ECO:0000259" key="8">
    <source>
        <dbReference type="PROSITE" id="PS50071"/>
    </source>
</evidence>
<dbReference type="OrthoDB" id="1867783at2759"/>
<dbReference type="KEGG" id="tca:100141842"/>
<dbReference type="InterPro" id="IPR009057">
    <property type="entry name" value="Homeodomain-like_sf"/>
</dbReference>
<dbReference type="InterPro" id="IPR017970">
    <property type="entry name" value="Homeobox_CS"/>
</dbReference>
<feature type="domain" description="Homeobox" evidence="8">
    <location>
        <begin position="76"/>
        <end position="136"/>
    </location>
</feature>
<evidence type="ECO:0000313" key="9">
    <source>
        <dbReference type="EMBL" id="EFA07332.1"/>
    </source>
</evidence>
<dbReference type="PROSITE" id="PS50071">
    <property type="entry name" value="HOMEOBOX_2"/>
    <property type="match status" value="1"/>
</dbReference>
<feature type="region of interest" description="Disordered" evidence="7">
    <location>
        <begin position="131"/>
        <end position="157"/>
    </location>
</feature>
<dbReference type="OMA" id="NEHAPKC"/>
<protein>
    <submittedName>
        <fullName evidence="9">Homeobox protein MSX-1-like Protein</fullName>
    </submittedName>
</protein>
<dbReference type="GO" id="GO:0005634">
    <property type="term" value="C:nucleus"/>
    <property type="evidence" value="ECO:0007669"/>
    <property type="project" value="UniProtKB-SubCell"/>
</dbReference>
<dbReference type="HOGENOM" id="CLU_1367805_0_0_1"/>
<dbReference type="AlphaFoldDB" id="D6WTU3"/>
<dbReference type="eggNOG" id="KOG0492">
    <property type="taxonomic scope" value="Eukaryota"/>
</dbReference>
<accession>D6WTU3</accession>
<dbReference type="InterPro" id="IPR001356">
    <property type="entry name" value="HD"/>
</dbReference>
<dbReference type="SUPFAM" id="SSF46689">
    <property type="entry name" value="Homeodomain-like"/>
    <property type="match status" value="1"/>
</dbReference>
<dbReference type="PhylomeDB" id="D6WTU3"/>
<dbReference type="InParanoid" id="D6WTU3"/>
<sequence>MTAQKDTTQNHSDFSIEHILNRAGSSTSSVNNLDLCENAATNSAMPLDPYSWLQCTRYCPPKVPRANKREGPQKRQLGRHPRIPFTSYQLSVLEEKFKQSPYLSSEEVTMLSRQLQLVDVRVKIWFQNRRARERRERQQNKNSESSTKESANVRTSPVSVVSDATVYNFFTPNTILTNNLAGFVLPVPNQIQVFENRDDR</sequence>
<dbReference type="InterPro" id="IPR050848">
    <property type="entry name" value="Homeobox_TF"/>
</dbReference>
<feature type="DNA-binding region" description="Homeobox" evidence="5">
    <location>
        <begin position="78"/>
        <end position="137"/>
    </location>
</feature>
<dbReference type="Gene3D" id="1.10.10.60">
    <property type="entry name" value="Homeodomain-like"/>
    <property type="match status" value="1"/>
</dbReference>
<dbReference type="CDD" id="cd00086">
    <property type="entry name" value="homeodomain"/>
    <property type="match status" value="1"/>
</dbReference>
<evidence type="ECO:0000256" key="1">
    <source>
        <dbReference type="ARBA" id="ARBA00004123"/>
    </source>
</evidence>
<evidence type="ECO:0000256" key="2">
    <source>
        <dbReference type="ARBA" id="ARBA00023125"/>
    </source>
</evidence>